<keyword evidence="1" id="KW-0812">Transmembrane</keyword>
<proteinExistence type="predicted"/>
<dbReference type="RefSeq" id="WP_196263693.1">
    <property type="nucleotide sequence ID" value="NZ_JADQDN010000004.1"/>
</dbReference>
<organism evidence="2 3">
    <name type="scientific">Microvirga terrestris</name>
    <dbReference type="NCBI Taxonomy" id="2791024"/>
    <lineage>
        <taxon>Bacteria</taxon>
        <taxon>Pseudomonadati</taxon>
        <taxon>Pseudomonadota</taxon>
        <taxon>Alphaproteobacteria</taxon>
        <taxon>Hyphomicrobiales</taxon>
        <taxon>Methylobacteriaceae</taxon>
        <taxon>Microvirga</taxon>
    </lineage>
</organism>
<reference evidence="2 3" key="1">
    <citation type="submission" date="2020-11" db="EMBL/GenBank/DDBJ databases">
        <authorList>
            <person name="Kim M.K."/>
        </authorList>
    </citation>
    <scope>NUCLEOTIDE SEQUENCE [LARGE SCALE GENOMIC DNA]</scope>
    <source>
        <strain evidence="2 3">BT290</strain>
    </source>
</reference>
<comment type="caution">
    <text evidence="2">The sequence shown here is derived from an EMBL/GenBank/DDBJ whole genome shotgun (WGS) entry which is preliminary data.</text>
</comment>
<gene>
    <name evidence="2" type="ORF">I2H36_09675</name>
</gene>
<feature type="transmembrane region" description="Helical" evidence="1">
    <location>
        <begin position="12"/>
        <end position="32"/>
    </location>
</feature>
<dbReference type="Proteomes" id="UP000611708">
    <property type="component" value="Unassembled WGS sequence"/>
</dbReference>
<evidence type="ECO:0000313" key="3">
    <source>
        <dbReference type="Proteomes" id="UP000611708"/>
    </source>
</evidence>
<dbReference type="EMBL" id="JADQDN010000004">
    <property type="protein sequence ID" value="MBF9196309.1"/>
    <property type="molecule type" value="Genomic_DNA"/>
</dbReference>
<feature type="transmembrane region" description="Helical" evidence="1">
    <location>
        <begin position="95"/>
        <end position="114"/>
    </location>
</feature>
<name>A0ABS0HS61_9HYPH</name>
<sequence>MIRSVLLRIAEILAFAWWLFALRATFLFTVHLPYHETAPQQDGCYLTSDWFIHVDCGSSEGSDPLGGVLTWAMLWTKDIDVLISLSAIPVLTPLVLLWLGSVFLAASFLFRLLLKAQHRRST</sequence>
<evidence type="ECO:0000313" key="2">
    <source>
        <dbReference type="EMBL" id="MBF9196309.1"/>
    </source>
</evidence>
<protein>
    <submittedName>
        <fullName evidence="2">Uncharacterized protein</fullName>
    </submittedName>
</protein>
<keyword evidence="1" id="KW-1133">Transmembrane helix</keyword>
<keyword evidence="1" id="KW-0472">Membrane</keyword>
<keyword evidence="3" id="KW-1185">Reference proteome</keyword>
<evidence type="ECO:0000256" key="1">
    <source>
        <dbReference type="SAM" id="Phobius"/>
    </source>
</evidence>
<accession>A0ABS0HS61</accession>